<organism evidence="2 3">
    <name type="scientific">Pseudomonas cavernicola</name>
    <dbReference type="NCBI Taxonomy" id="2320866"/>
    <lineage>
        <taxon>Bacteria</taxon>
        <taxon>Pseudomonadati</taxon>
        <taxon>Pseudomonadota</taxon>
        <taxon>Gammaproteobacteria</taxon>
        <taxon>Pseudomonadales</taxon>
        <taxon>Pseudomonadaceae</taxon>
        <taxon>Pseudomonas</taxon>
    </lineage>
</organism>
<accession>A0A418XP47</accession>
<reference evidence="2 3" key="1">
    <citation type="submission" date="2018-09" db="EMBL/GenBank/DDBJ databases">
        <authorList>
            <person name="Zhu H."/>
        </authorList>
    </citation>
    <scope>NUCLEOTIDE SEQUENCE [LARGE SCALE GENOMIC DNA]</scope>
    <source>
        <strain evidence="2 3">K1S02-6</strain>
    </source>
</reference>
<dbReference type="PANTHER" id="PTHR38775:SF1">
    <property type="entry name" value="INNER MEMBRANE PROTEIN"/>
    <property type="match status" value="1"/>
</dbReference>
<comment type="caution">
    <text evidence="2">The sequence shown here is derived from an EMBL/GenBank/DDBJ whole genome shotgun (WGS) entry which is preliminary data.</text>
</comment>
<dbReference type="Proteomes" id="UP000284021">
    <property type="component" value="Unassembled WGS sequence"/>
</dbReference>
<keyword evidence="1" id="KW-1133">Transmembrane helix</keyword>
<sequence>MQRGRDLGVQLSNQRAVPIESADGSHRAGRQTATGLPNTQAELCTLNIGSFAKGAVAMFWLMAVLNLLFPFGRPLQGPISLIAGVMLLVHIAEVLLYNRRLAVRPLPWLERLQVLLFGVLHLRSLR</sequence>
<keyword evidence="1" id="KW-0812">Transmembrane</keyword>
<dbReference type="EMBL" id="QYUR01000002">
    <property type="protein sequence ID" value="RJG14207.1"/>
    <property type="molecule type" value="Genomic_DNA"/>
</dbReference>
<keyword evidence="3" id="KW-1185">Reference proteome</keyword>
<proteinExistence type="predicted"/>
<keyword evidence="1" id="KW-0472">Membrane</keyword>
<feature type="transmembrane region" description="Helical" evidence="1">
    <location>
        <begin position="78"/>
        <end position="97"/>
    </location>
</feature>
<gene>
    <name evidence="2" type="ORF">D3879_13680</name>
</gene>
<dbReference type="Pfam" id="PF06611">
    <property type="entry name" value="DUF1145"/>
    <property type="match status" value="1"/>
</dbReference>
<name>A0A418XP47_9PSED</name>
<dbReference type="PANTHER" id="PTHR38775">
    <property type="entry name" value="INNER MEMBRANE PROTEIN-RELATED"/>
    <property type="match status" value="1"/>
</dbReference>
<dbReference type="AlphaFoldDB" id="A0A418XP47"/>
<evidence type="ECO:0000256" key="1">
    <source>
        <dbReference type="SAM" id="Phobius"/>
    </source>
</evidence>
<evidence type="ECO:0000313" key="2">
    <source>
        <dbReference type="EMBL" id="RJG14207.1"/>
    </source>
</evidence>
<evidence type="ECO:0000313" key="3">
    <source>
        <dbReference type="Proteomes" id="UP000284021"/>
    </source>
</evidence>
<dbReference type="OrthoDB" id="7008916at2"/>
<protein>
    <submittedName>
        <fullName evidence="2">DUF1145 domain-containing protein</fullName>
    </submittedName>
</protein>
<dbReference type="InterPro" id="IPR009525">
    <property type="entry name" value="DUF1145"/>
</dbReference>